<evidence type="ECO:0000256" key="5">
    <source>
        <dbReference type="ARBA" id="ARBA00023136"/>
    </source>
</evidence>
<keyword evidence="5 6" id="KW-0472">Membrane</keyword>
<dbReference type="PANTHER" id="PTHR10283:SF82">
    <property type="entry name" value="SOLUTE CARRIER FAMILY 13 MEMBER 2"/>
    <property type="match status" value="1"/>
</dbReference>
<evidence type="ECO:0000313" key="8">
    <source>
        <dbReference type="Proteomes" id="UP001164746"/>
    </source>
</evidence>
<keyword evidence="8" id="KW-1185">Reference proteome</keyword>
<keyword evidence="3 6" id="KW-0812">Transmembrane</keyword>
<evidence type="ECO:0000256" key="6">
    <source>
        <dbReference type="SAM" id="Phobius"/>
    </source>
</evidence>
<gene>
    <name evidence="7" type="ORF">MAR_009542</name>
</gene>
<evidence type="ECO:0000256" key="1">
    <source>
        <dbReference type="ARBA" id="ARBA00004141"/>
    </source>
</evidence>
<protein>
    <submittedName>
        <fullName evidence="7">S13A2-like protein</fullName>
    </submittedName>
</protein>
<sequence>MAVLTFLKSALSLKALWLTPLAFIIPCYLLVYESDGQDPEQATEQQARCAYVIVVMAILWLTEAIPIPVTALMPIFLFPLTKTLPAKTISEYYVTDTTMLFLGGLIIAVALEETGLHTRISLGVLRIIGAQPIIMMLGMMGTTWFLSMWISNTAATAMMIPIITAVVGAVREARITSSKKDGNTQEAAEMNRFAKGLALCVAYGANIGGIATLTGTPPNLVLKDVADKMAESLVLIVFLLLVILWLFRSPPNIDGWGILWMYEETKT</sequence>
<evidence type="ECO:0000313" key="7">
    <source>
        <dbReference type="EMBL" id="WAR02984.1"/>
    </source>
</evidence>
<accession>A0ABY7E1D0</accession>
<proteinExistence type="inferred from homology"/>
<keyword evidence="4 6" id="KW-1133">Transmembrane helix</keyword>
<feature type="transmembrane region" description="Helical" evidence="6">
    <location>
        <begin position="123"/>
        <end position="146"/>
    </location>
</feature>
<evidence type="ECO:0000256" key="2">
    <source>
        <dbReference type="ARBA" id="ARBA00006772"/>
    </source>
</evidence>
<dbReference type="Pfam" id="PF00939">
    <property type="entry name" value="Na_sulph_symp"/>
    <property type="match status" value="1"/>
</dbReference>
<feature type="transmembrane region" description="Helical" evidence="6">
    <location>
        <begin position="12"/>
        <end position="31"/>
    </location>
</feature>
<feature type="transmembrane region" description="Helical" evidence="6">
    <location>
        <begin position="152"/>
        <end position="170"/>
    </location>
</feature>
<name>A0ABY7E1D0_MYAAR</name>
<comment type="subcellular location">
    <subcellularLocation>
        <location evidence="1">Membrane</location>
        <topology evidence="1">Multi-pass membrane protein</topology>
    </subcellularLocation>
</comment>
<feature type="transmembrane region" description="Helical" evidence="6">
    <location>
        <begin position="92"/>
        <end position="111"/>
    </location>
</feature>
<feature type="transmembrane region" description="Helical" evidence="6">
    <location>
        <begin position="196"/>
        <end position="217"/>
    </location>
</feature>
<evidence type="ECO:0000256" key="4">
    <source>
        <dbReference type="ARBA" id="ARBA00022989"/>
    </source>
</evidence>
<feature type="transmembrane region" description="Helical" evidence="6">
    <location>
        <begin position="51"/>
        <end position="80"/>
    </location>
</feature>
<reference evidence="7" key="1">
    <citation type="submission" date="2022-11" db="EMBL/GenBank/DDBJ databases">
        <title>Centuries of genome instability and evolution in soft-shell clam transmissible cancer (bioRxiv).</title>
        <authorList>
            <person name="Hart S.F.M."/>
            <person name="Yonemitsu M.A."/>
            <person name="Giersch R.M."/>
            <person name="Beal B.F."/>
            <person name="Arriagada G."/>
            <person name="Davis B.W."/>
            <person name="Ostrander E.A."/>
            <person name="Goff S.P."/>
            <person name="Metzger M.J."/>
        </authorList>
    </citation>
    <scope>NUCLEOTIDE SEQUENCE</scope>
    <source>
        <strain evidence="7">MELC-2E11</strain>
        <tissue evidence="7">Siphon/mantle</tissue>
    </source>
</reference>
<dbReference type="InterPro" id="IPR001898">
    <property type="entry name" value="SLC13A/DASS"/>
</dbReference>
<comment type="similarity">
    <text evidence="2">Belongs to the SLC13A/DASS transporter (TC 2.A.47) family. NADC subfamily.</text>
</comment>
<feature type="transmembrane region" description="Helical" evidence="6">
    <location>
        <begin position="229"/>
        <end position="247"/>
    </location>
</feature>
<organism evidence="7 8">
    <name type="scientific">Mya arenaria</name>
    <name type="common">Soft-shell clam</name>
    <dbReference type="NCBI Taxonomy" id="6604"/>
    <lineage>
        <taxon>Eukaryota</taxon>
        <taxon>Metazoa</taxon>
        <taxon>Spiralia</taxon>
        <taxon>Lophotrochozoa</taxon>
        <taxon>Mollusca</taxon>
        <taxon>Bivalvia</taxon>
        <taxon>Autobranchia</taxon>
        <taxon>Heteroconchia</taxon>
        <taxon>Euheterodonta</taxon>
        <taxon>Imparidentia</taxon>
        <taxon>Neoheterodontei</taxon>
        <taxon>Myida</taxon>
        <taxon>Myoidea</taxon>
        <taxon>Myidae</taxon>
        <taxon>Mya</taxon>
    </lineage>
</organism>
<dbReference type="PANTHER" id="PTHR10283">
    <property type="entry name" value="SOLUTE CARRIER FAMILY 13 MEMBER"/>
    <property type="match status" value="1"/>
</dbReference>
<dbReference type="EMBL" id="CP111015">
    <property type="protein sequence ID" value="WAR02984.1"/>
    <property type="molecule type" value="Genomic_DNA"/>
</dbReference>
<evidence type="ECO:0000256" key="3">
    <source>
        <dbReference type="ARBA" id="ARBA00022692"/>
    </source>
</evidence>
<dbReference type="Proteomes" id="UP001164746">
    <property type="component" value="Chromosome 4"/>
</dbReference>